<dbReference type="InterPro" id="IPR000398">
    <property type="entry name" value="Thymidylate_synthase"/>
</dbReference>
<dbReference type="HAMAP" id="MF_00008">
    <property type="entry name" value="Thymidy_synth_bact"/>
    <property type="match status" value="1"/>
</dbReference>
<feature type="binding site" evidence="6">
    <location>
        <begin position="330"/>
        <end position="331"/>
    </location>
    <ligand>
        <name>dUMP</name>
        <dbReference type="ChEBI" id="CHEBI:246422"/>
        <note>ligand shared between dimeric partners</note>
    </ligand>
</feature>
<keyword evidence="10" id="KW-1185">Reference proteome</keyword>
<dbReference type="InterPro" id="IPR020940">
    <property type="entry name" value="Thymidylate_synthase_AS"/>
</dbReference>
<feature type="binding site" evidence="6">
    <location>
        <position position="69"/>
    </location>
    <ligand>
        <name>(6R)-5,10-methylene-5,6,7,8-tetrahydrofolate</name>
        <dbReference type="ChEBI" id="CHEBI:15636"/>
    </ligand>
</feature>
<evidence type="ECO:0000256" key="6">
    <source>
        <dbReference type="HAMAP-Rule" id="MF_00008"/>
    </source>
</evidence>
<evidence type="ECO:0000313" key="9">
    <source>
        <dbReference type="EMBL" id="GGM13363.1"/>
    </source>
</evidence>
<dbReference type="Proteomes" id="UP000661918">
    <property type="component" value="Unassembled WGS sequence"/>
</dbReference>
<feature type="active site" evidence="7">
    <location>
        <position position="350"/>
    </location>
</feature>
<evidence type="ECO:0000256" key="2">
    <source>
        <dbReference type="ARBA" id="ARBA00022490"/>
    </source>
</evidence>
<evidence type="ECO:0000256" key="7">
    <source>
        <dbReference type="PROSITE-ProRule" id="PRU10016"/>
    </source>
</evidence>
<feature type="binding site" evidence="6">
    <location>
        <position position="467"/>
    </location>
    <ligand>
        <name>(6R)-5,10-methylene-5,6,7,8-tetrahydrofolate</name>
        <dbReference type="ChEBI" id="CHEBI:15636"/>
    </ligand>
</feature>
<protein>
    <recommendedName>
        <fullName evidence="1 6">Thymidylate synthase</fullName>
        <shortName evidence="6">TS</shortName>
        <shortName evidence="6">TSase</shortName>
        <ecNumber evidence="1 6">2.1.1.45</ecNumber>
    </recommendedName>
</protein>
<dbReference type="Gene3D" id="3.30.572.10">
    <property type="entry name" value="Thymidylate synthase/dCMP hydroxymethylase domain"/>
    <property type="match status" value="2"/>
</dbReference>
<evidence type="ECO:0000256" key="5">
    <source>
        <dbReference type="ARBA" id="ARBA00022727"/>
    </source>
</evidence>
<keyword evidence="5 6" id="KW-0545">Nucleotide biosynthesis</keyword>
<comment type="subcellular location">
    <subcellularLocation>
        <location evidence="6">Cytoplasm</location>
    </subcellularLocation>
</comment>
<feature type="binding site" description="in other chain" evidence="6">
    <location>
        <begin position="370"/>
        <end position="373"/>
    </location>
    <ligand>
        <name>dUMP</name>
        <dbReference type="ChEBI" id="CHEBI:246422"/>
        <note>ligand shared between dimeric partners</note>
    </ligand>
</feature>
<dbReference type="EC" id="2.1.1.45" evidence="1 6"/>
<feature type="domain" description="Thymidylate synthase/dCMP hydroxymethylase" evidence="8">
    <location>
        <begin position="20"/>
        <end position="468"/>
    </location>
</feature>
<dbReference type="PANTHER" id="PTHR11548">
    <property type="entry name" value="THYMIDYLATE SYNTHASE 1"/>
    <property type="match status" value="1"/>
</dbReference>
<evidence type="ECO:0000256" key="1">
    <source>
        <dbReference type="ARBA" id="ARBA00011947"/>
    </source>
</evidence>
<organism evidence="9 10">
    <name type="scientific">Deinococcus aerophilus</name>
    <dbReference type="NCBI Taxonomy" id="522488"/>
    <lineage>
        <taxon>Bacteria</taxon>
        <taxon>Thermotogati</taxon>
        <taxon>Deinococcota</taxon>
        <taxon>Deinococci</taxon>
        <taxon>Deinococcales</taxon>
        <taxon>Deinococcaceae</taxon>
        <taxon>Deinococcus</taxon>
    </lineage>
</organism>
<sequence length="468" mass="52723">MVRAPGAGVPARLPTLSAMQSYLDLMRHILDHGVDKADRTGTGTRSVFGYQMRFDLQAGFPLVTTKKVHLKSVIHELLWFLKGSSNISYLNDHGVTIWDEWRVPYRLDREAVLIDPRPQVVPAPYAGTYQTDHLQLDEEGVRLAQLWTRLMQACHDPADPGYPDLGARGITVHPVWHDPARFIQDARTLPHWFYKQKDWPNFVLDLSYYGAAQYGPDTTVWLRKDEVEFYACQAHPTALQVTAPDGTTTVHLGRDTVAQVLSGLPGDFQGYAFQVVSIDAQLLRLNLIPHGELGPVYGVQWREWPDPREGTPIDQIARVIDQIKRNPDSRRLIVSAWNPSEVDGMALPPCHTMFQFYVAGGRLSCQLYMRSTDVFLGAPFNIASYSLLTMMVAQVCGLQPGEFILTMGDAHLYANHFEQVKLQLSRPPHPLPTMWIDPSVQDIGDFTFDSFKLLDYKAHPAIKAPIAV</sequence>
<dbReference type="EMBL" id="BMOM01000018">
    <property type="protein sequence ID" value="GGM13363.1"/>
    <property type="molecule type" value="Genomic_DNA"/>
</dbReference>
<feature type="binding site" evidence="6">
    <location>
        <position position="373"/>
    </location>
    <ligand>
        <name>(6R)-5,10-methylene-5,6,7,8-tetrahydrofolate</name>
        <dbReference type="ChEBI" id="CHEBI:15636"/>
    </ligand>
</feature>
<feature type="active site" description="Nucleophile" evidence="6">
    <location>
        <position position="350"/>
    </location>
</feature>
<feature type="binding site" description="in other chain" evidence="6">
    <location>
        <position position="39"/>
    </location>
    <ligand>
        <name>dUMP</name>
        <dbReference type="ChEBI" id="CHEBI:246422"/>
        <note>ligand shared between dimeric partners</note>
    </ligand>
</feature>
<dbReference type="PANTHER" id="PTHR11548:SF9">
    <property type="entry name" value="THYMIDYLATE SYNTHASE"/>
    <property type="match status" value="1"/>
</dbReference>
<dbReference type="SUPFAM" id="SSF55831">
    <property type="entry name" value="Thymidylate synthase/dCMP hydroxymethylase"/>
    <property type="match status" value="2"/>
</dbReference>
<dbReference type="PROSITE" id="PS00091">
    <property type="entry name" value="THYMIDYLATE_SYNTHASE"/>
    <property type="match status" value="1"/>
</dbReference>
<feature type="binding site" description="in other chain" evidence="6">
    <location>
        <position position="381"/>
    </location>
    <ligand>
        <name>dUMP</name>
        <dbReference type="ChEBI" id="CHEBI:246422"/>
        <note>ligand shared between dimeric partners</note>
    </ligand>
</feature>
<accession>A0ABQ2GV33</accession>
<feature type="binding site" description="in other chain" evidence="6">
    <location>
        <begin position="411"/>
        <end position="413"/>
    </location>
    <ligand>
        <name>dUMP</name>
        <dbReference type="ChEBI" id="CHEBI:246422"/>
        <note>ligand shared between dimeric partners</note>
    </ligand>
</feature>
<keyword evidence="2 6" id="KW-0963">Cytoplasm</keyword>
<reference evidence="10" key="1">
    <citation type="journal article" date="2019" name="Int. J. Syst. Evol. Microbiol.">
        <title>The Global Catalogue of Microorganisms (GCM) 10K type strain sequencing project: providing services to taxonomists for standard genome sequencing and annotation.</title>
        <authorList>
            <consortium name="The Broad Institute Genomics Platform"/>
            <consortium name="The Broad Institute Genome Sequencing Center for Infectious Disease"/>
            <person name="Wu L."/>
            <person name="Ma J."/>
        </authorList>
    </citation>
    <scope>NUCLEOTIDE SEQUENCE [LARGE SCALE GENOMIC DNA]</scope>
    <source>
        <strain evidence="10">JCM 15443</strain>
    </source>
</reference>
<evidence type="ECO:0000256" key="3">
    <source>
        <dbReference type="ARBA" id="ARBA00022603"/>
    </source>
</evidence>
<gene>
    <name evidence="6" type="primary">thyA</name>
    <name evidence="9" type="ORF">GCM10010841_22510</name>
</gene>
<dbReference type="NCBIfam" id="TIGR03284">
    <property type="entry name" value="thym_sym"/>
    <property type="match status" value="2"/>
</dbReference>
<dbReference type="InterPro" id="IPR045097">
    <property type="entry name" value="Thymidate_synth/dCMP_Mease"/>
</dbReference>
<dbReference type="CDD" id="cd00351">
    <property type="entry name" value="TS_Pyrimidine_HMase"/>
    <property type="match status" value="1"/>
</dbReference>
<evidence type="ECO:0000259" key="8">
    <source>
        <dbReference type="Pfam" id="PF00303"/>
    </source>
</evidence>
<comment type="catalytic activity">
    <reaction evidence="6">
        <text>dUMP + (6R)-5,10-methylene-5,6,7,8-tetrahydrofolate = 7,8-dihydrofolate + dTMP</text>
        <dbReference type="Rhea" id="RHEA:12104"/>
        <dbReference type="ChEBI" id="CHEBI:15636"/>
        <dbReference type="ChEBI" id="CHEBI:57451"/>
        <dbReference type="ChEBI" id="CHEBI:63528"/>
        <dbReference type="ChEBI" id="CHEBI:246422"/>
        <dbReference type="EC" id="2.1.1.45"/>
    </reaction>
</comment>
<proteinExistence type="inferred from homology"/>
<dbReference type="InterPro" id="IPR023451">
    <property type="entry name" value="Thymidate_synth/dCMP_Mease_dom"/>
</dbReference>
<comment type="pathway">
    <text evidence="6">Pyrimidine metabolism; dTTP biosynthesis.</text>
</comment>
<name>A0ABQ2GV33_9DEIO</name>
<comment type="caution">
    <text evidence="9">The sequence shown here is derived from an EMBL/GenBank/DDBJ whole genome shotgun (WGS) entry which is preliminary data.</text>
</comment>
<comment type="subunit">
    <text evidence="6">Homodimer.</text>
</comment>
<keyword evidence="4 6" id="KW-0808">Transferase</keyword>
<dbReference type="InterPro" id="IPR036926">
    <property type="entry name" value="Thymidate_synth/dCMP_Mease_sf"/>
</dbReference>
<dbReference type="Pfam" id="PF00303">
    <property type="entry name" value="Thymidylat_synt"/>
    <property type="match status" value="1"/>
</dbReference>
<evidence type="ECO:0000256" key="4">
    <source>
        <dbReference type="ARBA" id="ARBA00022679"/>
    </source>
</evidence>
<comment type="function">
    <text evidence="6">Catalyzes the reductive methylation of 2'-deoxyuridine-5'-monophosphate (dUMP) to 2'-deoxythymidine-5'-monophosphate (dTMP) while utilizing 5,10-methylenetetrahydrofolate (mTHF) as the methyl donor and reductant in the reaction, yielding dihydrofolate (DHF) as a by-product. This enzymatic reaction provides an intracellular de novo source of dTMP, an essential precursor for DNA biosynthesis.</text>
</comment>
<comment type="similarity">
    <text evidence="6">Belongs to the thymidylate synthase family. Bacterial-type ThyA subfamily.</text>
</comment>
<keyword evidence="3 6" id="KW-0489">Methyltransferase</keyword>
<evidence type="ECO:0000313" key="10">
    <source>
        <dbReference type="Proteomes" id="UP000661918"/>
    </source>
</evidence>